<dbReference type="SUPFAM" id="SSF52540">
    <property type="entry name" value="P-loop containing nucleoside triphosphate hydrolases"/>
    <property type="match status" value="1"/>
</dbReference>
<dbReference type="Pfam" id="PF00271">
    <property type="entry name" value="Helicase_C"/>
    <property type="match status" value="1"/>
</dbReference>
<dbReference type="EMBL" id="LR796222">
    <property type="protein sequence ID" value="CAB4128400.1"/>
    <property type="molecule type" value="Genomic_DNA"/>
</dbReference>
<dbReference type="PROSITE" id="PS51194">
    <property type="entry name" value="HELICASE_CTER"/>
    <property type="match status" value="1"/>
</dbReference>
<keyword evidence="3" id="KW-0347">Helicase</keyword>
<keyword evidence="3" id="KW-0378">Hydrolase</keyword>
<feature type="domain" description="Helicase ATP-binding" evidence="1">
    <location>
        <begin position="18"/>
        <end position="163"/>
    </location>
</feature>
<dbReference type="InterPro" id="IPR014001">
    <property type="entry name" value="Helicase_ATP-bd"/>
</dbReference>
<dbReference type="GO" id="GO:0003677">
    <property type="term" value="F:DNA binding"/>
    <property type="evidence" value="ECO:0007669"/>
    <property type="project" value="InterPro"/>
</dbReference>
<dbReference type="InterPro" id="IPR001650">
    <property type="entry name" value="Helicase_C-like"/>
</dbReference>
<reference evidence="3" key="1">
    <citation type="submission" date="2020-04" db="EMBL/GenBank/DDBJ databases">
        <authorList>
            <person name="Chiriac C."/>
            <person name="Salcher M."/>
            <person name="Ghai R."/>
            <person name="Kavagutti S V."/>
        </authorList>
    </citation>
    <scope>NUCLEOTIDE SEQUENCE</scope>
</reference>
<dbReference type="InterPro" id="IPR050742">
    <property type="entry name" value="Helicase_Restrict-Modif_Enz"/>
</dbReference>
<name>A0A6J5L6Z2_9CAUD</name>
<evidence type="ECO:0000313" key="3">
    <source>
        <dbReference type="EMBL" id="CAB4128400.1"/>
    </source>
</evidence>
<proteinExistence type="predicted"/>
<dbReference type="PANTHER" id="PTHR47396:SF1">
    <property type="entry name" value="ATP-DEPENDENT HELICASE IRC3-RELATED"/>
    <property type="match status" value="1"/>
</dbReference>
<dbReference type="SMART" id="SM00487">
    <property type="entry name" value="DEXDc"/>
    <property type="match status" value="1"/>
</dbReference>
<feature type="domain" description="Helicase C-terminal" evidence="2">
    <location>
        <begin position="217"/>
        <end position="376"/>
    </location>
</feature>
<dbReference type="Gene3D" id="3.40.50.300">
    <property type="entry name" value="P-loop containing nucleotide triphosphate hydrolases"/>
    <property type="match status" value="2"/>
</dbReference>
<dbReference type="GO" id="GO:0016787">
    <property type="term" value="F:hydrolase activity"/>
    <property type="evidence" value="ECO:0007669"/>
    <property type="project" value="InterPro"/>
</dbReference>
<keyword evidence="3" id="KW-0067">ATP-binding</keyword>
<gene>
    <name evidence="3" type="ORF">UFOVP105_37</name>
</gene>
<dbReference type="PROSITE" id="PS51192">
    <property type="entry name" value="HELICASE_ATP_BIND_1"/>
    <property type="match status" value="1"/>
</dbReference>
<organism evidence="3">
    <name type="scientific">uncultured Caudovirales phage</name>
    <dbReference type="NCBI Taxonomy" id="2100421"/>
    <lineage>
        <taxon>Viruses</taxon>
        <taxon>Duplodnaviria</taxon>
        <taxon>Heunggongvirae</taxon>
        <taxon>Uroviricota</taxon>
        <taxon>Caudoviricetes</taxon>
        <taxon>Peduoviridae</taxon>
        <taxon>Maltschvirus</taxon>
        <taxon>Maltschvirus maltsch</taxon>
    </lineage>
</organism>
<dbReference type="InterPro" id="IPR006935">
    <property type="entry name" value="Helicase/UvrB_N"/>
</dbReference>
<dbReference type="GO" id="GO:0005524">
    <property type="term" value="F:ATP binding"/>
    <property type="evidence" value="ECO:0007669"/>
    <property type="project" value="InterPro"/>
</dbReference>
<dbReference type="GO" id="GO:0004386">
    <property type="term" value="F:helicase activity"/>
    <property type="evidence" value="ECO:0007669"/>
    <property type="project" value="UniProtKB-KW"/>
</dbReference>
<dbReference type="PANTHER" id="PTHR47396">
    <property type="entry name" value="TYPE I RESTRICTION ENZYME ECOKI R PROTEIN"/>
    <property type="match status" value="1"/>
</dbReference>
<accession>A0A6J5L6Z2</accession>
<evidence type="ECO:0000259" key="1">
    <source>
        <dbReference type="PROSITE" id="PS51192"/>
    </source>
</evidence>
<protein>
    <submittedName>
        <fullName evidence="3">SSL2 DNA or RNA helicases of superfamily II</fullName>
    </submittedName>
</protein>
<keyword evidence="3" id="KW-0547">Nucleotide-binding</keyword>
<evidence type="ECO:0000259" key="2">
    <source>
        <dbReference type="PROSITE" id="PS51194"/>
    </source>
</evidence>
<dbReference type="SMART" id="SM00490">
    <property type="entry name" value="HELICc"/>
    <property type="match status" value="1"/>
</dbReference>
<dbReference type="Pfam" id="PF04851">
    <property type="entry name" value="ResIII"/>
    <property type="match status" value="1"/>
</dbReference>
<dbReference type="InterPro" id="IPR027417">
    <property type="entry name" value="P-loop_NTPase"/>
</dbReference>
<sequence length="511" mass="58305">MKIELRPYQEKLKNDIRDLFSKGSRSVILCAPTGSGKTVTFADICSETIKRGNKVAIVVDRKELLDQATNKLNEYGLFPEVITGGKKWINYDKSAFVCTIQTLKKRRFPKVDLLVIDEAHKQTFDGIAKHYRDAGSFVIGATATPIRKGKNAEQFGNIYSEIVKSVDIVDLISDGFLAPARTFGVVVEMDGVKQKNGDYDAGQMFDVYDKPFLYDGLFEKWHSTARDRKTIVFCINVKHSIATRNVFIQNGIRAEHVDGTTPKQERERILHDFKTGAIQVLCNVDILTTGYDEPSIGCVVVNRRTKSVPMWLQMTGRGSRIFRNKKDFIILDMGGNTTELGFWEQTREFSLWHKVNKNANGEAPTKECPPAKIDINDDGTFEEIEFSRLITPEDKKKYGCGKIVHSSASVCEHCGHVFPKSTLQMKEGDFEEIGEGFKEIPEHLQKPYSQMTIPELIEIQELKGFKRHWILHNLEKTDENLREFARIMGYKDSWIYYAKKNLFKSENRVSI</sequence>